<reference evidence="1 2" key="1">
    <citation type="submission" date="2020-08" db="EMBL/GenBank/DDBJ databases">
        <title>Genomic Encyclopedia of Type Strains, Phase IV (KMG-IV): sequencing the most valuable type-strain genomes for metagenomic binning, comparative biology and taxonomic classification.</title>
        <authorList>
            <person name="Goeker M."/>
        </authorList>
    </citation>
    <scope>NUCLEOTIDE SEQUENCE [LARGE SCALE GENOMIC DNA]</scope>
    <source>
        <strain evidence="1 2">DSM 100039</strain>
    </source>
</reference>
<keyword evidence="2" id="KW-1185">Reference proteome</keyword>
<name>A0A841PFS5_9HYPH</name>
<protein>
    <submittedName>
        <fullName evidence="1">Uncharacterized protein</fullName>
    </submittedName>
</protein>
<evidence type="ECO:0000313" key="2">
    <source>
        <dbReference type="Proteomes" id="UP000556329"/>
    </source>
</evidence>
<dbReference type="AlphaFoldDB" id="A0A841PFS5"/>
<dbReference type="Proteomes" id="UP000556329">
    <property type="component" value="Unassembled WGS sequence"/>
</dbReference>
<accession>A0A841PFS5</accession>
<sequence length="283" mass="32872">MQRLQHQRAGADLVGQRRHAQIDALAGISFALPVQQLMLTELLEQDHRQKVRAGEAPRGYVEGRRRLRDLLAFPARELFAHRLDHLPLARDHFQRLRDVLAQLRQFRRTAAGTAFGRGDDDALARQVLWERLARRPLALERFDQLRLRRSFLGRQLVLCRGRLKVLQLQFHLRQEPFLALRAAAVEFAPQLLDLQLEVCDQRFCRGAHRLSTRRNGLRLHARGPLGEDHRMGASKIGRKRIKGGFHRRERITSSPRSQRQNRYPIDVGRQVSCGFRQSIPESR</sequence>
<organism evidence="1 2">
    <name type="scientific">Mesorhizobium sangaii</name>
    <dbReference type="NCBI Taxonomy" id="505389"/>
    <lineage>
        <taxon>Bacteria</taxon>
        <taxon>Pseudomonadati</taxon>
        <taxon>Pseudomonadota</taxon>
        <taxon>Alphaproteobacteria</taxon>
        <taxon>Hyphomicrobiales</taxon>
        <taxon>Phyllobacteriaceae</taxon>
        <taxon>Mesorhizobium</taxon>
    </lineage>
</organism>
<comment type="caution">
    <text evidence="1">The sequence shown here is derived from an EMBL/GenBank/DDBJ whole genome shotgun (WGS) entry which is preliminary data.</text>
</comment>
<gene>
    <name evidence="1" type="ORF">HNQ71_006863</name>
</gene>
<dbReference type="EMBL" id="JACHEF010000014">
    <property type="protein sequence ID" value="MBB6414154.1"/>
    <property type="molecule type" value="Genomic_DNA"/>
</dbReference>
<evidence type="ECO:0000313" key="1">
    <source>
        <dbReference type="EMBL" id="MBB6414154.1"/>
    </source>
</evidence>
<proteinExistence type="predicted"/>